<protein>
    <submittedName>
        <fullName evidence="5">GT2 family glycosyltransferase</fullName>
    </submittedName>
</protein>
<sequence length="329" mass="36538">MAEPTPPPVTLIIPNFNGAHLLRANLPAVLAAAARYPGGGTVVVVDDGSRDASLALLRDRFPTVRLVWHASNRGFAAAVHSGVAAAATELLVLLNSDVRPDPDFLAPLARHFTRPELFAVSPLVVDEDGRCNPVSWRCYRIRRGRLRPVRWHFDPDQAQPRPSLFASGGSVMLRKSMFLALGGFAPIFQPFYSEDFDLGLRAWRRGWPTLFEPASRVIHGESGSIKENTARARIKAIRIRNHFLLEWIHLPRRELLLHLLPGYLVQSLGRLVTGDWAYFQGLGAALPRLPETLKLRAELNHSAVLDFHTVRAAVERSSLPHSPSPDRTP</sequence>
<dbReference type="Proteomes" id="UP001497493">
    <property type="component" value="Chromosome"/>
</dbReference>
<dbReference type="EMBL" id="OZ026884">
    <property type="protein sequence ID" value="CAL1239173.1"/>
    <property type="molecule type" value="Genomic_DNA"/>
</dbReference>
<evidence type="ECO:0000313" key="6">
    <source>
        <dbReference type="Proteomes" id="UP001497493"/>
    </source>
</evidence>
<dbReference type="PANTHER" id="PTHR43179:SF12">
    <property type="entry name" value="GALACTOFURANOSYLTRANSFERASE GLFT2"/>
    <property type="match status" value="1"/>
</dbReference>
<gene>
    <name evidence="5" type="ORF">MECH1_V1_0397</name>
</gene>
<dbReference type="Gene3D" id="3.90.550.10">
    <property type="entry name" value="Spore Coat Polysaccharide Biosynthesis Protein SpsA, Chain A"/>
    <property type="match status" value="1"/>
</dbReference>
<keyword evidence="6" id="KW-1185">Reference proteome</keyword>
<name>A0ABM9NF08_9GAMM</name>
<dbReference type="InterPro" id="IPR029044">
    <property type="entry name" value="Nucleotide-diphossugar_trans"/>
</dbReference>
<evidence type="ECO:0000313" key="5">
    <source>
        <dbReference type="EMBL" id="CAL1239173.1"/>
    </source>
</evidence>
<proteinExistence type="inferred from homology"/>
<dbReference type="RefSeq" id="WP_348758759.1">
    <property type="nucleotide sequence ID" value="NZ_OZ026884.1"/>
</dbReference>
<keyword evidence="2" id="KW-0328">Glycosyltransferase</keyword>
<evidence type="ECO:0000256" key="1">
    <source>
        <dbReference type="ARBA" id="ARBA00006739"/>
    </source>
</evidence>
<comment type="similarity">
    <text evidence="1">Belongs to the glycosyltransferase 2 family.</text>
</comment>
<dbReference type="InterPro" id="IPR001173">
    <property type="entry name" value="Glyco_trans_2-like"/>
</dbReference>
<dbReference type="Pfam" id="PF00535">
    <property type="entry name" value="Glycos_transf_2"/>
    <property type="match status" value="1"/>
</dbReference>
<feature type="domain" description="Glycosyltransferase 2-like" evidence="4">
    <location>
        <begin position="11"/>
        <end position="178"/>
    </location>
</feature>
<evidence type="ECO:0000256" key="2">
    <source>
        <dbReference type="ARBA" id="ARBA00022676"/>
    </source>
</evidence>
<keyword evidence="3" id="KW-0808">Transferase</keyword>
<reference evidence="5 6" key="1">
    <citation type="submission" date="2024-04" db="EMBL/GenBank/DDBJ databases">
        <authorList>
            <person name="Cremers G."/>
        </authorList>
    </citation>
    <scope>NUCLEOTIDE SEQUENCE [LARGE SCALE GENOMIC DNA]</scope>
    <source>
        <strain evidence="5">MeCH1-AG</strain>
    </source>
</reference>
<dbReference type="PANTHER" id="PTHR43179">
    <property type="entry name" value="RHAMNOSYLTRANSFERASE WBBL"/>
    <property type="match status" value="1"/>
</dbReference>
<organism evidence="5 6">
    <name type="scientific">Candidatus Methylocalor cossyra</name>
    <dbReference type="NCBI Taxonomy" id="3108543"/>
    <lineage>
        <taxon>Bacteria</taxon>
        <taxon>Pseudomonadati</taxon>
        <taxon>Pseudomonadota</taxon>
        <taxon>Gammaproteobacteria</taxon>
        <taxon>Methylococcales</taxon>
        <taxon>Methylococcaceae</taxon>
        <taxon>Candidatus Methylocalor</taxon>
    </lineage>
</organism>
<evidence type="ECO:0000256" key="3">
    <source>
        <dbReference type="ARBA" id="ARBA00022679"/>
    </source>
</evidence>
<dbReference type="SUPFAM" id="SSF53448">
    <property type="entry name" value="Nucleotide-diphospho-sugar transferases"/>
    <property type="match status" value="1"/>
</dbReference>
<evidence type="ECO:0000259" key="4">
    <source>
        <dbReference type="Pfam" id="PF00535"/>
    </source>
</evidence>
<accession>A0ABM9NF08</accession>